<sequence>MNPKSIFLLLTTITLSTAIPFSQQQTQTPTATSTTQTVDPVLSSIIAASASASANNNTCPPSHRSKQCCESVNSIADDITKPLGGLLPLLEGTTISSILGFDCLEMSDTDPNTDCRHDVMCCNGQPGKNAKGGDLFKECEPFDKALADKQNALNRNKLRPIEKAMSYAAMTSSLAASSAAAASSGGLVSRGVFAVPTGQ</sequence>
<evidence type="ECO:0000256" key="1">
    <source>
        <dbReference type="ARBA" id="ARBA00023157"/>
    </source>
</evidence>
<proteinExistence type="inferred from homology"/>
<feature type="chain" id="PRO_5043057172" description="Hydrophobin" evidence="2">
    <location>
        <begin position="19"/>
        <end position="199"/>
    </location>
</feature>
<keyword evidence="2" id="KW-0964">Secreted</keyword>
<keyword evidence="1 2" id="KW-1015">Disulfide bond</keyword>
<accession>A0A5N6G2D1</accession>
<organism evidence="3">
    <name type="scientific">Petromyces alliaceus</name>
    <name type="common">Aspergillus alliaceus</name>
    <dbReference type="NCBI Taxonomy" id="209559"/>
    <lineage>
        <taxon>Eukaryota</taxon>
        <taxon>Fungi</taxon>
        <taxon>Dikarya</taxon>
        <taxon>Ascomycota</taxon>
        <taxon>Pezizomycotina</taxon>
        <taxon>Eurotiomycetes</taxon>
        <taxon>Eurotiomycetidae</taxon>
        <taxon>Eurotiales</taxon>
        <taxon>Aspergillaceae</taxon>
        <taxon>Aspergillus</taxon>
        <taxon>Aspergillus subgen. Circumdati</taxon>
    </lineage>
</organism>
<protein>
    <recommendedName>
        <fullName evidence="2">Hydrophobin</fullName>
    </recommendedName>
</protein>
<dbReference type="OrthoDB" id="4292214at2759"/>
<dbReference type="Proteomes" id="UP000326877">
    <property type="component" value="Unassembled WGS sequence"/>
</dbReference>
<feature type="signal peptide" evidence="2">
    <location>
        <begin position="1"/>
        <end position="18"/>
    </location>
</feature>
<dbReference type="InterPro" id="IPR001338">
    <property type="entry name" value="Class_I_Hydrophobin"/>
</dbReference>
<accession>A0A5N7CEN5</accession>
<comment type="similarity">
    <text evidence="2">Belongs to the fungal hydrophobin family.</text>
</comment>
<dbReference type="Pfam" id="PF01185">
    <property type="entry name" value="Hydrophobin"/>
    <property type="match status" value="1"/>
</dbReference>
<gene>
    <name evidence="3" type="ORF">BDV23DRAFT_181315</name>
</gene>
<name>A0A5N6G2D1_PETAA</name>
<reference evidence="3" key="1">
    <citation type="submission" date="2019-04" db="EMBL/GenBank/DDBJ databases">
        <title>Friends and foes A comparative genomics studyof 23 Aspergillus species from section Flavi.</title>
        <authorList>
            <consortium name="DOE Joint Genome Institute"/>
            <person name="Kjaerbolling I."/>
            <person name="Vesth T."/>
            <person name="Frisvad J.C."/>
            <person name="Nybo J.L."/>
            <person name="Theobald S."/>
            <person name="Kildgaard S."/>
            <person name="Isbrandt T."/>
            <person name="Kuo A."/>
            <person name="Sato A."/>
            <person name="Lyhne E.K."/>
            <person name="Kogle M.E."/>
            <person name="Wiebenga A."/>
            <person name="Kun R.S."/>
            <person name="Lubbers R.J."/>
            <person name="Makela M.R."/>
            <person name="Barry K."/>
            <person name="Chovatia M."/>
            <person name="Clum A."/>
            <person name="Daum C."/>
            <person name="Haridas S."/>
            <person name="He G."/>
            <person name="LaButti K."/>
            <person name="Lipzen A."/>
            <person name="Mondo S."/>
            <person name="Riley R."/>
            <person name="Salamov A."/>
            <person name="Simmons B.A."/>
            <person name="Magnuson J.K."/>
            <person name="Henrissat B."/>
            <person name="Mortensen U.H."/>
            <person name="Larsen T.O."/>
            <person name="Devries R.P."/>
            <person name="Grigoriev I.V."/>
            <person name="Machida M."/>
            <person name="Baker S.E."/>
            <person name="Andersen M.R."/>
        </authorList>
    </citation>
    <scope>NUCLEOTIDE SEQUENCE [LARGE SCALE GENOMIC DNA]</scope>
    <source>
        <strain evidence="3">IBT 14317</strain>
    </source>
</reference>
<dbReference type="EMBL" id="ML735235">
    <property type="protein sequence ID" value="KAE8392626.1"/>
    <property type="molecule type" value="Genomic_DNA"/>
</dbReference>
<evidence type="ECO:0000313" key="3">
    <source>
        <dbReference type="EMBL" id="KAE8392626.1"/>
    </source>
</evidence>
<comment type="subcellular location">
    <subcellularLocation>
        <location evidence="2">Secreted</location>
        <location evidence="2">Cell wall</location>
    </subcellularLocation>
</comment>
<dbReference type="GO" id="GO:0009277">
    <property type="term" value="C:fungal-type cell wall"/>
    <property type="evidence" value="ECO:0007669"/>
    <property type="project" value="InterPro"/>
</dbReference>
<dbReference type="GO" id="GO:0005199">
    <property type="term" value="F:structural constituent of cell wall"/>
    <property type="evidence" value="ECO:0007669"/>
    <property type="project" value="InterPro"/>
</dbReference>
<keyword evidence="2" id="KW-0732">Signal</keyword>
<keyword evidence="2" id="KW-0134">Cell wall</keyword>
<evidence type="ECO:0000256" key="2">
    <source>
        <dbReference type="RuleBase" id="RU365009"/>
    </source>
</evidence>
<dbReference type="OMA" id="YEAYTCP"/>
<dbReference type="AlphaFoldDB" id="A0A5N6G2D1"/>